<organism evidence="2 3">
    <name type="scientific">candidate division WS5 bacterium</name>
    <dbReference type="NCBI Taxonomy" id="2093353"/>
    <lineage>
        <taxon>Bacteria</taxon>
        <taxon>candidate division WS5</taxon>
    </lineage>
</organism>
<feature type="region of interest" description="Disordered" evidence="1">
    <location>
        <begin position="42"/>
        <end position="93"/>
    </location>
</feature>
<feature type="compositionally biased region" description="Basic and acidic residues" evidence="1">
    <location>
        <begin position="75"/>
        <end position="87"/>
    </location>
</feature>
<evidence type="ECO:0000313" key="3">
    <source>
        <dbReference type="Proteomes" id="UP000285655"/>
    </source>
</evidence>
<comment type="caution">
    <text evidence="2">The sequence shown here is derived from an EMBL/GenBank/DDBJ whole genome shotgun (WGS) entry which is preliminary data.</text>
</comment>
<name>A0A419DA32_9BACT</name>
<reference evidence="2 3" key="1">
    <citation type="journal article" date="2017" name="ISME J.">
        <title>Energy and carbon metabolisms in a deep terrestrial subsurface fluid microbial community.</title>
        <authorList>
            <person name="Momper L."/>
            <person name="Jungbluth S.P."/>
            <person name="Lee M.D."/>
            <person name="Amend J.P."/>
        </authorList>
    </citation>
    <scope>NUCLEOTIDE SEQUENCE [LARGE SCALE GENOMIC DNA]</scope>
    <source>
        <strain evidence="2">SURF_29</strain>
    </source>
</reference>
<accession>A0A419DA32</accession>
<gene>
    <name evidence="2" type="ORF">C4544_06415</name>
</gene>
<evidence type="ECO:0000313" key="2">
    <source>
        <dbReference type="EMBL" id="RJO59975.1"/>
    </source>
</evidence>
<evidence type="ECO:0000256" key="1">
    <source>
        <dbReference type="SAM" id="MobiDB-lite"/>
    </source>
</evidence>
<proteinExistence type="predicted"/>
<dbReference type="EMBL" id="QZJW01000055">
    <property type="protein sequence ID" value="RJO59975.1"/>
    <property type="molecule type" value="Genomic_DNA"/>
</dbReference>
<dbReference type="AlphaFoldDB" id="A0A419DA32"/>
<sequence>MKENKYSIKKVLLISFLTLVILVGGTISAYMLTINTGGRKVETKTNEANTETKDEVTTIKSEQDLQKAKQNLTEKGSDNTKEDEAKLKSFMSQ</sequence>
<protein>
    <submittedName>
        <fullName evidence="2">Uncharacterized protein</fullName>
    </submittedName>
</protein>
<feature type="compositionally biased region" description="Basic and acidic residues" evidence="1">
    <location>
        <begin position="42"/>
        <end position="67"/>
    </location>
</feature>
<dbReference type="Proteomes" id="UP000285655">
    <property type="component" value="Unassembled WGS sequence"/>
</dbReference>